<reference evidence="1" key="1">
    <citation type="submission" date="2022-06" db="EMBL/GenBank/DDBJ databases">
        <title>New cyanobacteria of genus Symplocastrum in benthos of Lake Baikal.</title>
        <authorList>
            <person name="Sorokovikova E."/>
            <person name="Tikhonova I."/>
            <person name="Krasnopeev A."/>
            <person name="Evseev P."/>
            <person name="Gladkikh A."/>
            <person name="Belykh O."/>
        </authorList>
    </citation>
    <scope>NUCLEOTIDE SEQUENCE</scope>
    <source>
        <strain evidence="1">BBK-W-15</strain>
    </source>
</reference>
<dbReference type="Pfam" id="PF06051">
    <property type="entry name" value="DUF928"/>
    <property type="match status" value="1"/>
</dbReference>
<proteinExistence type="predicted"/>
<dbReference type="RefSeq" id="WP_254013397.1">
    <property type="nucleotide sequence ID" value="NZ_JAMZMM010000224.1"/>
</dbReference>
<evidence type="ECO:0000313" key="1">
    <source>
        <dbReference type="EMBL" id="MCP2730642.1"/>
    </source>
</evidence>
<dbReference type="EMBL" id="JAMZMM010000224">
    <property type="protein sequence ID" value="MCP2730642.1"/>
    <property type="molecule type" value="Genomic_DNA"/>
</dbReference>
<gene>
    <name evidence="1" type="ORF">NJ959_19620</name>
</gene>
<organism evidence="1 2">
    <name type="scientific">Limnofasciculus baicalensis BBK-W-15</name>
    <dbReference type="NCBI Taxonomy" id="2699891"/>
    <lineage>
        <taxon>Bacteria</taxon>
        <taxon>Bacillati</taxon>
        <taxon>Cyanobacteriota</taxon>
        <taxon>Cyanophyceae</taxon>
        <taxon>Coleofasciculales</taxon>
        <taxon>Coleofasciculaceae</taxon>
        <taxon>Limnofasciculus</taxon>
        <taxon>Limnofasciculus baicalensis</taxon>
    </lineage>
</organism>
<protein>
    <submittedName>
        <fullName evidence="1">DUF928 domain-containing protein</fullName>
    </submittedName>
</protein>
<name>A0AAE3GXV8_9CYAN</name>
<evidence type="ECO:0000313" key="2">
    <source>
        <dbReference type="Proteomes" id="UP001204953"/>
    </source>
</evidence>
<accession>A0AAE3GXV8</accession>
<keyword evidence="2" id="KW-1185">Reference proteome</keyword>
<dbReference type="InterPro" id="IPR010328">
    <property type="entry name" value="DUF928"/>
</dbReference>
<sequence>CNGESVTVTALLPQTNRQNKSVPDNKIEVEQTVSANPTVLVHITPTKAQTAEFTVLNEKGEDIVHNETVSLTHNSGVVSLKVTDNPLQAGQLYHWAFQISCGGNDGGDLTVDGWVQYNAPSGELANVEKQPERDRPAIYAEKKIWTDTLSSLAELRQRYPNDQEVAADWQSLLDSVGLGNIANEKLIGSLPRM</sequence>
<dbReference type="AlphaFoldDB" id="A0AAE3GXV8"/>
<comment type="caution">
    <text evidence="1">The sequence shown here is derived from an EMBL/GenBank/DDBJ whole genome shotgun (WGS) entry which is preliminary data.</text>
</comment>
<dbReference type="Proteomes" id="UP001204953">
    <property type="component" value="Unassembled WGS sequence"/>
</dbReference>
<feature type="non-terminal residue" evidence="1">
    <location>
        <position position="1"/>
    </location>
</feature>